<organism evidence="3 4">
    <name type="scientific">Zingiber officinale</name>
    <name type="common">Ginger</name>
    <name type="synonym">Amomum zingiber</name>
    <dbReference type="NCBI Taxonomy" id="94328"/>
    <lineage>
        <taxon>Eukaryota</taxon>
        <taxon>Viridiplantae</taxon>
        <taxon>Streptophyta</taxon>
        <taxon>Embryophyta</taxon>
        <taxon>Tracheophyta</taxon>
        <taxon>Spermatophyta</taxon>
        <taxon>Magnoliopsida</taxon>
        <taxon>Liliopsida</taxon>
        <taxon>Zingiberales</taxon>
        <taxon>Zingiberaceae</taxon>
        <taxon>Zingiber</taxon>
    </lineage>
</organism>
<dbReference type="Pfam" id="PF07714">
    <property type="entry name" value="PK_Tyr_Ser-Thr"/>
    <property type="match status" value="1"/>
</dbReference>
<dbReference type="Gene3D" id="3.30.200.20">
    <property type="entry name" value="Phosphorylase Kinase, domain 1"/>
    <property type="match status" value="1"/>
</dbReference>
<feature type="region of interest" description="Disordered" evidence="1">
    <location>
        <begin position="240"/>
        <end position="264"/>
    </location>
</feature>
<dbReference type="FunFam" id="1.10.510.10:FF:000316">
    <property type="entry name" value="serine/threonine-protein kinase HT1"/>
    <property type="match status" value="1"/>
</dbReference>
<evidence type="ECO:0000256" key="1">
    <source>
        <dbReference type="SAM" id="MobiDB-lite"/>
    </source>
</evidence>
<gene>
    <name evidence="3" type="ORF">ZIOFF_038499</name>
</gene>
<dbReference type="PANTHER" id="PTHR23257:SF772">
    <property type="entry name" value="PROTEIN KINASE SUPERFAMILY PROTEIN"/>
    <property type="match status" value="1"/>
</dbReference>
<dbReference type="GO" id="GO:0004672">
    <property type="term" value="F:protein kinase activity"/>
    <property type="evidence" value="ECO:0007669"/>
    <property type="project" value="InterPro"/>
</dbReference>
<evidence type="ECO:0000313" key="3">
    <source>
        <dbReference type="EMBL" id="KAG6498777.1"/>
    </source>
</evidence>
<dbReference type="PROSITE" id="PS50011">
    <property type="entry name" value="PROTEIN_KINASE_DOM"/>
    <property type="match status" value="1"/>
</dbReference>
<dbReference type="PANTHER" id="PTHR23257">
    <property type="entry name" value="SERINE-THREONINE PROTEIN KINASE"/>
    <property type="match status" value="1"/>
</dbReference>
<dbReference type="AlphaFoldDB" id="A0A8J5KZJ1"/>
<sequence length="681" mass="76654">MPFYNFAFPARPPTGGGRSVGGCRLVRAAVADESVFAGIVTDAAFILYSKSDWLAEKCFSCWEVMAEEESSWLRRANFSHTIYHRLALVHLSSVPLLMPPESCMELKPKRTAEVLQSASFSLPARRRTESKAASSLSHSTSLPSLRSLLQDSRELELKSEVSNSIPSASCSPLKIDNHIGFKSKGSCNVESSGLSASTDRQTLLGMKNISLGFKPGTLNRSMNKPSVRFHLDSDSQSFTPFSFREGHNSKPKQRSASPLPTTRLSDTFKEAMANKKRFSTPPPRRKGSDKNVLSKLFLKEGHTRVHSPRHAADHLHIFPRKGTDKHNKSHRDTSWARYFEHGVRKVNAIETSEEWMVDLSQLYLGNRFASGAHSKLYHGIYKSQPVAVKIIRQPDDDDDDDENGLMAARLEKQFTREVTLLAHLYHRNVIKLIAASKRPPVFCIITEYLSGGSLRAFLHKLEQKPLPLQKLLAFALDIAKGMEYIHSQGVIHRDLKPENILFDQDFCIKIADFGIACEVAYCDTLAEDAGTFRWMAPEMIKHKPYGQKVDVYSFGLVLWEMLTGRVPYEEMTPIQAAFAVVDKNLRPVAPPECPAALRALIEQCWTLHPDKRPDFWQIVKVLEQFESALAQNGTLDTATNMNCQDHKNRLLQWIQKLKPTHANDSSSPTTPRHLHSMPKLL</sequence>
<dbReference type="EMBL" id="JACMSC010000011">
    <property type="protein sequence ID" value="KAG6498777.1"/>
    <property type="molecule type" value="Genomic_DNA"/>
</dbReference>
<dbReference type="GO" id="GO:0005524">
    <property type="term" value="F:ATP binding"/>
    <property type="evidence" value="ECO:0007669"/>
    <property type="project" value="InterPro"/>
</dbReference>
<feature type="region of interest" description="Disordered" evidence="1">
    <location>
        <begin position="660"/>
        <end position="681"/>
    </location>
</feature>
<evidence type="ECO:0000259" key="2">
    <source>
        <dbReference type="PROSITE" id="PS50011"/>
    </source>
</evidence>
<dbReference type="SMART" id="SM00220">
    <property type="entry name" value="S_TKc"/>
    <property type="match status" value="1"/>
</dbReference>
<reference evidence="3 4" key="1">
    <citation type="submission" date="2020-08" db="EMBL/GenBank/DDBJ databases">
        <title>Plant Genome Project.</title>
        <authorList>
            <person name="Zhang R.-G."/>
        </authorList>
    </citation>
    <scope>NUCLEOTIDE SEQUENCE [LARGE SCALE GENOMIC DNA]</scope>
    <source>
        <tissue evidence="3">Rhizome</tissue>
    </source>
</reference>
<dbReference type="InterPro" id="IPR008271">
    <property type="entry name" value="Ser/Thr_kinase_AS"/>
</dbReference>
<dbReference type="GO" id="GO:0007165">
    <property type="term" value="P:signal transduction"/>
    <property type="evidence" value="ECO:0007669"/>
    <property type="project" value="TreeGrafter"/>
</dbReference>
<dbReference type="PROSITE" id="PS00108">
    <property type="entry name" value="PROTEIN_KINASE_ST"/>
    <property type="match status" value="1"/>
</dbReference>
<keyword evidence="4" id="KW-1185">Reference proteome</keyword>
<dbReference type="InterPro" id="IPR011009">
    <property type="entry name" value="Kinase-like_dom_sf"/>
</dbReference>
<dbReference type="GO" id="GO:0005737">
    <property type="term" value="C:cytoplasm"/>
    <property type="evidence" value="ECO:0007669"/>
    <property type="project" value="TreeGrafter"/>
</dbReference>
<accession>A0A8J5KZJ1</accession>
<comment type="caution">
    <text evidence="3">The sequence shown here is derived from an EMBL/GenBank/DDBJ whole genome shotgun (WGS) entry which is preliminary data.</text>
</comment>
<feature type="domain" description="Protein kinase" evidence="2">
    <location>
        <begin position="362"/>
        <end position="626"/>
    </location>
</feature>
<dbReference type="InterPro" id="IPR000719">
    <property type="entry name" value="Prot_kinase_dom"/>
</dbReference>
<protein>
    <recommendedName>
        <fullName evidence="2">Protein kinase domain-containing protein</fullName>
    </recommendedName>
</protein>
<proteinExistence type="predicted"/>
<dbReference type="PRINTS" id="PR00109">
    <property type="entry name" value="TYRKINASE"/>
</dbReference>
<name>A0A8J5KZJ1_ZINOF</name>
<dbReference type="InterPro" id="IPR050167">
    <property type="entry name" value="Ser_Thr_protein_kinase"/>
</dbReference>
<dbReference type="SUPFAM" id="SSF56112">
    <property type="entry name" value="Protein kinase-like (PK-like)"/>
    <property type="match status" value="1"/>
</dbReference>
<dbReference type="InterPro" id="IPR001245">
    <property type="entry name" value="Ser-Thr/Tyr_kinase_cat_dom"/>
</dbReference>
<evidence type="ECO:0000313" key="4">
    <source>
        <dbReference type="Proteomes" id="UP000734854"/>
    </source>
</evidence>
<dbReference type="Proteomes" id="UP000734854">
    <property type="component" value="Unassembled WGS sequence"/>
</dbReference>
<dbReference type="CDD" id="cd13999">
    <property type="entry name" value="STKc_MAP3K-like"/>
    <property type="match status" value="1"/>
</dbReference>
<feature type="compositionally biased region" description="Basic residues" evidence="1">
    <location>
        <begin position="672"/>
        <end position="681"/>
    </location>
</feature>
<feature type="compositionally biased region" description="Polar residues" evidence="1">
    <location>
        <begin position="254"/>
        <end position="264"/>
    </location>
</feature>
<dbReference type="Gene3D" id="1.10.510.10">
    <property type="entry name" value="Transferase(Phosphotransferase) domain 1"/>
    <property type="match status" value="1"/>
</dbReference>